<reference evidence="1 2" key="1">
    <citation type="journal article" date="2024" name="Plant Biotechnol. J.">
        <title>Genome and CRISPR/Cas9 system of a widespread forest tree (Populus alba) in the world.</title>
        <authorList>
            <person name="Liu Y.J."/>
            <person name="Jiang P.F."/>
            <person name="Han X.M."/>
            <person name="Li X.Y."/>
            <person name="Wang H.M."/>
            <person name="Wang Y.J."/>
            <person name="Wang X.X."/>
            <person name="Zeng Q.Y."/>
        </authorList>
    </citation>
    <scope>NUCLEOTIDE SEQUENCE [LARGE SCALE GENOMIC DNA]</scope>
    <source>
        <strain evidence="2">cv. PAL-ZL1</strain>
    </source>
</reference>
<proteinExistence type="predicted"/>
<gene>
    <name evidence="1" type="ORF">D5086_029932</name>
</gene>
<name>A0ACC4AM82_POPAL</name>
<organism evidence="1 2">
    <name type="scientific">Populus alba</name>
    <name type="common">White poplar</name>
    <dbReference type="NCBI Taxonomy" id="43335"/>
    <lineage>
        <taxon>Eukaryota</taxon>
        <taxon>Viridiplantae</taxon>
        <taxon>Streptophyta</taxon>
        <taxon>Embryophyta</taxon>
        <taxon>Tracheophyta</taxon>
        <taxon>Spermatophyta</taxon>
        <taxon>Magnoliopsida</taxon>
        <taxon>eudicotyledons</taxon>
        <taxon>Gunneridae</taxon>
        <taxon>Pentapetalae</taxon>
        <taxon>rosids</taxon>
        <taxon>fabids</taxon>
        <taxon>Malpighiales</taxon>
        <taxon>Salicaceae</taxon>
        <taxon>Saliceae</taxon>
        <taxon>Populus</taxon>
    </lineage>
</organism>
<sequence length="84" mass="9440">MEKEVPVGVPKGPCVVRLVMNDSDVITPFQHNFHMSQLWMLDALKAHQSRSTQKSSDDYVDVRRWQAIPLLRSAVAVPLNGSPI</sequence>
<accession>A0ACC4AM82</accession>
<protein>
    <submittedName>
        <fullName evidence="1">Uncharacterized protein</fullName>
    </submittedName>
</protein>
<dbReference type="Proteomes" id="UP000309997">
    <property type="component" value="Unassembled WGS sequence"/>
</dbReference>
<keyword evidence="2" id="KW-1185">Reference proteome</keyword>
<comment type="caution">
    <text evidence="1">The sequence shown here is derived from an EMBL/GenBank/DDBJ whole genome shotgun (WGS) entry which is preliminary data.</text>
</comment>
<evidence type="ECO:0000313" key="2">
    <source>
        <dbReference type="Proteomes" id="UP000309997"/>
    </source>
</evidence>
<dbReference type="EMBL" id="RCHU02000017">
    <property type="protein sequence ID" value="KAL3567281.1"/>
    <property type="molecule type" value="Genomic_DNA"/>
</dbReference>
<evidence type="ECO:0000313" key="1">
    <source>
        <dbReference type="EMBL" id="KAL3567281.1"/>
    </source>
</evidence>